<dbReference type="OrthoDB" id="8954335at2759"/>
<dbReference type="AlphaFoldDB" id="A0A067TBN9"/>
<keyword evidence="3" id="KW-1185">Reference proteome</keyword>
<reference evidence="3" key="1">
    <citation type="journal article" date="2014" name="Proc. Natl. Acad. Sci. U.S.A.">
        <title>Extensive sampling of basidiomycete genomes demonstrates inadequacy of the white-rot/brown-rot paradigm for wood decay fungi.</title>
        <authorList>
            <person name="Riley R."/>
            <person name="Salamov A.A."/>
            <person name="Brown D.W."/>
            <person name="Nagy L.G."/>
            <person name="Floudas D."/>
            <person name="Held B.W."/>
            <person name="Levasseur A."/>
            <person name="Lombard V."/>
            <person name="Morin E."/>
            <person name="Otillar R."/>
            <person name="Lindquist E.A."/>
            <person name="Sun H."/>
            <person name="LaButti K.M."/>
            <person name="Schmutz J."/>
            <person name="Jabbour D."/>
            <person name="Luo H."/>
            <person name="Baker S.E."/>
            <person name="Pisabarro A.G."/>
            <person name="Walton J.D."/>
            <person name="Blanchette R.A."/>
            <person name="Henrissat B."/>
            <person name="Martin F."/>
            <person name="Cullen D."/>
            <person name="Hibbett D.S."/>
            <person name="Grigoriev I.V."/>
        </authorList>
    </citation>
    <scope>NUCLEOTIDE SEQUENCE [LARGE SCALE GENOMIC DNA]</scope>
    <source>
        <strain evidence="3">CBS 339.88</strain>
    </source>
</reference>
<dbReference type="InterPro" id="IPR006073">
    <property type="entry name" value="GTP-bd"/>
</dbReference>
<protein>
    <recommendedName>
        <fullName evidence="1">G domain-containing protein</fullName>
    </recommendedName>
</protein>
<accession>A0A067TBN9</accession>
<dbReference type="SUPFAM" id="SSF52540">
    <property type="entry name" value="P-loop containing nucleoside triphosphate hydrolases"/>
    <property type="match status" value="1"/>
</dbReference>
<organism evidence="2 3">
    <name type="scientific">Galerina marginata (strain CBS 339.88)</name>
    <dbReference type="NCBI Taxonomy" id="685588"/>
    <lineage>
        <taxon>Eukaryota</taxon>
        <taxon>Fungi</taxon>
        <taxon>Dikarya</taxon>
        <taxon>Basidiomycota</taxon>
        <taxon>Agaricomycotina</taxon>
        <taxon>Agaricomycetes</taxon>
        <taxon>Agaricomycetidae</taxon>
        <taxon>Agaricales</taxon>
        <taxon>Agaricineae</taxon>
        <taxon>Strophariaceae</taxon>
        <taxon>Galerina</taxon>
    </lineage>
</organism>
<evidence type="ECO:0000313" key="3">
    <source>
        <dbReference type="Proteomes" id="UP000027222"/>
    </source>
</evidence>
<dbReference type="CDD" id="cd00882">
    <property type="entry name" value="Ras_like_GTPase"/>
    <property type="match status" value="1"/>
</dbReference>
<feature type="domain" description="G" evidence="1">
    <location>
        <begin position="17"/>
        <end position="86"/>
    </location>
</feature>
<sequence length="251" mass="28156">MPSWKAERRQISSSRLILGPTGAGKSTFINTALNKEELEVGHNLTSCTTKLQPVIIDPIPGFPHLKGYRLVLVDTPGFNDTFTEDVHVLENIATWLAESYRKKMVVVGVLYLHDISLKRFTGTARRNLGIFSRICGNAALNKVIFATTNCGIVPAEADERHEAEMRSTHWKTMLDMGAEVHRFSGNSTSAWDIINVFLERADTHRNNPGPLQIQRELVDEGITVHDTNAGKFLRKMKEKLTYIAQIQCVVQ</sequence>
<dbReference type="HOGENOM" id="CLU_018003_0_1_1"/>
<dbReference type="STRING" id="685588.A0A067TBN9"/>
<dbReference type="Proteomes" id="UP000027222">
    <property type="component" value="Unassembled WGS sequence"/>
</dbReference>
<dbReference type="GO" id="GO:0005525">
    <property type="term" value="F:GTP binding"/>
    <property type="evidence" value="ECO:0007669"/>
    <property type="project" value="InterPro"/>
</dbReference>
<dbReference type="Pfam" id="PF01926">
    <property type="entry name" value="MMR_HSR1"/>
    <property type="match status" value="1"/>
</dbReference>
<proteinExistence type="predicted"/>
<gene>
    <name evidence="2" type="ORF">GALMADRAFT_222142</name>
</gene>
<dbReference type="EMBL" id="KL142371">
    <property type="protein sequence ID" value="KDR80546.1"/>
    <property type="molecule type" value="Genomic_DNA"/>
</dbReference>
<name>A0A067TBN9_GALM3</name>
<evidence type="ECO:0000313" key="2">
    <source>
        <dbReference type="EMBL" id="KDR80546.1"/>
    </source>
</evidence>
<dbReference type="InterPro" id="IPR027417">
    <property type="entry name" value="P-loop_NTPase"/>
</dbReference>
<evidence type="ECO:0000259" key="1">
    <source>
        <dbReference type="Pfam" id="PF01926"/>
    </source>
</evidence>
<dbReference type="Gene3D" id="3.40.50.300">
    <property type="entry name" value="P-loop containing nucleotide triphosphate hydrolases"/>
    <property type="match status" value="1"/>
</dbReference>